<feature type="compositionally biased region" description="Low complexity" evidence="5">
    <location>
        <begin position="896"/>
        <end position="916"/>
    </location>
</feature>
<proteinExistence type="inferred from homology"/>
<dbReference type="PROSITE" id="PS50181">
    <property type="entry name" value="FBOX"/>
    <property type="match status" value="1"/>
</dbReference>
<gene>
    <name evidence="7" type="ORF">SEPCBS57363_000158</name>
</gene>
<dbReference type="InterPro" id="IPR036322">
    <property type="entry name" value="WD40_repeat_dom_sf"/>
</dbReference>
<reference evidence="7 8" key="1">
    <citation type="submission" date="2024-01" db="EMBL/GenBank/DDBJ databases">
        <authorList>
            <person name="Allen C."/>
            <person name="Tagirdzhanova G."/>
        </authorList>
    </citation>
    <scope>NUCLEOTIDE SEQUENCE [LARGE SCALE GENOMIC DNA]</scope>
    <source>
        <strain evidence="7 8">CBS 573.63</strain>
    </source>
</reference>
<accession>A0ABP0D4N2</accession>
<dbReference type="Gene3D" id="1.20.1280.50">
    <property type="match status" value="1"/>
</dbReference>
<evidence type="ECO:0000256" key="3">
    <source>
        <dbReference type="ARBA" id="ARBA00022737"/>
    </source>
</evidence>
<feature type="repeat" description="WD" evidence="4">
    <location>
        <begin position="505"/>
        <end position="544"/>
    </location>
</feature>
<evidence type="ECO:0000259" key="6">
    <source>
        <dbReference type="PROSITE" id="PS50181"/>
    </source>
</evidence>
<dbReference type="PRINTS" id="PR00320">
    <property type="entry name" value="GPROTEINBRPT"/>
</dbReference>
<dbReference type="Proteomes" id="UP001642501">
    <property type="component" value="Unassembled WGS sequence"/>
</dbReference>
<dbReference type="CDD" id="cd00200">
    <property type="entry name" value="WD40"/>
    <property type="match status" value="1"/>
</dbReference>
<feature type="compositionally biased region" description="Basic and acidic residues" evidence="5">
    <location>
        <begin position="174"/>
        <end position="184"/>
    </location>
</feature>
<feature type="repeat" description="WD" evidence="4">
    <location>
        <begin position="340"/>
        <end position="383"/>
    </location>
</feature>
<evidence type="ECO:0000256" key="4">
    <source>
        <dbReference type="PROSITE-ProRule" id="PRU00221"/>
    </source>
</evidence>
<evidence type="ECO:0000256" key="5">
    <source>
        <dbReference type="SAM" id="MobiDB-lite"/>
    </source>
</evidence>
<feature type="region of interest" description="Disordered" evidence="5">
    <location>
        <begin position="702"/>
        <end position="784"/>
    </location>
</feature>
<feature type="compositionally biased region" description="Polar residues" evidence="5">
    <location>
        <begin position="206"/>
        <end position="217"/>
    </location>
</feature>
<feature type="compositionally biased region" description="Low complexity" evidence="5">
    <location>
        <begin position="754"/>
        <end position="766"/>
    </location>
</feature>
<evidence type="ECO:0000256" key="1">
    <source>
        <dbReference type="ARBA" id="ARBA00007968"/>
    </source>
</evidence>
<dbReference type="EMBL" id="CAWUOM010000001">
    <property type="protein sequence ID" value="CAK7262618.1"/>
    <property type="molecule type" value="Genomic_DNA"/>
</dbReference>
<feature type="region of interest" description="Disordered" evidence="5">
    <location>
        <begin position="1"/>
        <end position="25"/>
    </location>
</feature>
<dbReference type="InterPro" id="IPR050995">
    <property type="entry name" value="WD-F-box_domain-protein"/>
</dbReference>
<keyword evidence="3" id="KW-0677">Repeat</keyword>
<feature type="repeat" description="WD" evidence="4">
    <location>
        <begin position="465"/>
        <end position="504"/>
    </location>
</feature>
<feature type="repeat" description="WD" evidence="4">
    <location>
        <begin position="299"/>
        <end position="338"/>
    </location>
</feature>
<evidence type="ECO:0000313" key="8">
    <source>
        <dbReference type="Proteomes" id="UP001642501"/>
    </source>
</evidence>
<dbReference type="InterPro" id="IPR015943">
    <property type="entry name" value="WD40/YVTN_repeat-like_dom_sf"/>
</dbReference>
<feature type="region of interest" description="Disordered" evidence="5">
    <location>
        <begin position="889"/>
        <end position="932"/>
    </location>
</feature>
<dbReference type="PANTHER" id="PTHR14604">
    <property type="entry name" value="WD40 REPEAT PF20"/>
    <property type="match status" value="1"/>
</dbReference>
<dbReference type="PROSITE" id="PS50294">
    <property type="entry name" value="WD_REPEATS_REGION"/>
    <property type="match status" value="3"/>
</dbReference>
<organism evidence="7 8">
    <name type="scientific">Sporothrix epigloea</name>
    <dbReference type="NCBI Taxonomy" id="1892477"/>
    <lineage>
        <taxon>Eukaryota</taxon>
        <taxon>Fungi</taxon>
        <taxon>Dikarya</taxon>
        <taxon>Ascomycota</taxon>
        <taxon>Pezizomycotina</taxon>
        <taxon>Sordariomycetes</taxon>
        <taxon>Sordariomycetidae</taxon>
        <taxon>Ophiostomatales</taxon>
        <taxon>Ophiostomataceae</taxon>
        <taxon>Sporothrix</taxon>
    </lineage>
</organism>
<dbReference type="InterPro" id="IPR036047">
    <property type="entry name" value="F-box-like_dom_sf"/>
</dbReference>
<dbReference type="SUPFAM" id="SSF50978">
    <property type="entry name" value="WD40 repeat-like"/>
    <property type="match status" value="1"/>
</dbReference>
<dbReference type="SMART" id="SM00256">
    <property type="entry name" value="FBOX"/>
    <property type="match status" value="1"/>
</dbReference>
<dbReference type="PROSITE" id="PS50082">
    <property type="entry name" value="WD_REPEATS_2"/>
    <property type="match status" value="4"/>
</dbReference>
<dbReference type="SMART" id="SM00320">
    <property type="entry name" value="WD40"/>
    <property type="match status" value="5"/>
</dbReference>
<feature type="compositionally biased region" description="Low complexity" evidence="5">
    <location>
        <begin position="218"/>
        <end position="230"/>
    </location>
</feature>
<dbReference type="PANTHER" id="PTHR14604:SF4">
    <property type="entry name" value="F-BOX DOMAIN-CONTAINING PROTEIN"/>
    <property type="match status" value="1"/>
</dbReference>
<feature type="compositionally biased region" description="Polar residues" evidence="5">
    <location>
        <begin position="715"/>
        <end position="728"/>
    </location>
</feature>
<dbReference type="InterPro" id="IPR020472">
    <property type="entry name" value="WD40_PAC1"/>
</dbReference>
<feature type="region of interest" description="Disordered" evidence="5">
    <location>
        <begin position="586"/>
        <end position="624"/>
    </location>
</feature>
<comment type="similarity">
    <text evidence="1">Belongs to the WD repeat MET30/SCONB/SCON-2 family.</text>
</comment>
<dbReference type="Gene3D" id="2.130.10.10">
    <property type="entry name" value="YVTN repeat-like/Quinoprotein amine dehydrogenase"/>
    <property type="match status" value="1"/>
</dbReference>
<dbReference type="InterPro" id="IPR001810">
    <property type="entry name" value="F-box_dom"/>
</dbReference>
<dbReference type="InterPro" id="IPR001680">
    <property type="entry name" value="WD40_rpt"/>
</dbReference>
<comment type="caution">
    <text evidence="7">The sequence shown here is derived from an EMBL/GenBank/DDBJ whole genome shotgun (WGS) entry which is preliminary data.</text>
</comment>
<dbReference type="SUPFAM" id="SSF81383">
    <property type="entry name" value="F-box domain"/>
    <property type="match status" value="1"/>
</dbReference>
<feature type="domain" description="F-box" evidence="6">
    <location>
        <begin position="84"/>
        <end position="130"/>
    </location>
</feature>
<feature type="region of interest" description="Disordered" evidence="5">
    <location>
        <begin position="165"/>
        <end position="184"/>
    </location>
</feature>
<feature type="region of interest" description="Disordered" evidence="5">
    <location>
        <begin position="206"/>
        <end position="244"/>
    </location>
</feature>
<sequence length="1016" mass="110877">MDALQAQQPDEGYSEDPLSSSGSAAVSSKTAAGDAASGLLPVISRHISSLSLAAKIELTEALLQSLPTSAIVEIVEKLSPRLYIDFIRYLPAEICLNILGYLDPLSLIAVARSCRAWYSLSMDRKLWQRLYYLEGWKTVASELQRCEELVNRDRPVTYDGGHVSKRRAISSSRRPNDDRDHVMLDTDRHWRTDSMTMALSQDSMTLSPLQSKDVNNPSAFTSFASSSSSSRKGKQRAVSPAASATTTGLQKPMLWVWDPVGARYHINWKHLYTLRRRLEANWELGKYTNFQFPHPEHLNEAHGECIYTIQFDADYLVSGSRDRTMRIWSLETRRLVRLPLVGHHGSVLCLQFDSDPEQDLIVSGSSDSSVILWRFSTGAVIQRLHRAHREPVLNVKFDKNILVTCSKDKTIKVFNRRPLNPGDLGYGSGEEGEAVDPVGIPIKRYGFDDISHLPVKPPYSLIGTLEGHSAAVNAVQIFGREIISASGDRNVKIWDWPKEQCIRTLVGHSKGIACVQYDGRRIVSGSSDNEVKVFDRRTSLEVASLRRHSNLVRTVQAGFGDLPYSIDEDEKAASRLDQQYIEAVHNGTLPRNVMPSQRRRRRQGGDGLPASGNGDMDGENGMLRPENIRFTGAKVPPGGGGGRYGRIVSGSYDTTIIIWRQDKHGVWKDQHHLKQEEAAAAAAAAAADAAALAATNRQRAARRAAASARNERFGASSQPFSPTTIDALQSQQQQQHQQQPQDATQQSENQASVTMPTPATTQHQQQPAPPSGSAMHLDLPDVGGSVAPAADTRYAVPAVDLDELAYRSIEQGVHALQVALSLYPALLEMQPVLQEAIRRQPSSHVRSQMRQTVSAALVRAQLAPTAGIVPPPPPPPLTPAEAAAIPDQQQPWSNDAPSGAAGMPPTTATAQPPTATVNHQQMPVPPAHTTAPPATVATAAAAVGPNTQAPVAVGPPPLYPQMRPGDGQASAARVFKLQFDARRIICCSQTAVIVGWDFCNGDPELEEAARFFATVE</sequence>
<name>A0ABP0D4N2_9PEZI</name>
<evidence type="ECO:0000313" key="7">
    <source>
        <dbReference type="EMBL" id="CAK7262618.1"/>
    </source>
</evidence>
<dbReference type="Pfam" id="PF00400">
    <property type="entry name" value="WD40"/>
    <property type="match status" value="5"/>
</dbReference>
<dbReference type="Pfam" id="PF12937">
    <property type="entry name" value="F-box-like"/>
    <property type="match status" value="1"/>
</dbReference>
<feature type="compositionally biased region" description="Low complexity" evidence="5">
    <location>
        <begin position="729"/>
        <end position="746"/>
    </location>
</feature>
<protein>
    <recommendedName>
        <fullName evidence="6">F-box domain-containing protein</fullName>
    </recommendedName>
</protein>
<keyword evidence="8" id="KW-1185">Reference proteome</keyword>
<evidence type="ECO:0000256" key="2">
    <source>
        <dbReference type="ARBA" id="ARBA00022574"/>
    </source>
</evidence>
<keyword evidence="2 4" id="KW-0853">WD repeat</keyword>